<proteinExistence type="predicted"/>
<dbReference type="EMBL" id="CADEAL010004358">
    <property type="protein sequence ID" value="CAB1457813.1"/>
    <property type="molecule type" value="Genomic_DNA"/>
</dbReference>
<organism evidence="1 2">
    <name type="scientific">Pleuronectes platessa</name>
    <name type="common">European plaice</name>
    <dbReference type="NCBI Taxonomy" id="8262"/>
    <lineage>
        <taxon>Eukaryota</taxon>
        <taxon>Metazoa</taxon>
        <taxon>Chordata</taxon>
        <taxon>Craniata</taxon>
        <taxon>Vertebrata</taxon>
        <taxon>Euteleostomi</taxon>
        <taxon>Actinopterygii</taxon>
        <taxon>Neopterygii</taxon>
        <taxon>Teleostei</taxon>
        <taxon>Neoteleostei</taxon>
        <taxon>Acanthomorphata</taxon>
        <taxon>Carangaria</taxon>
        <taxon>Pleuronectiformes</taxon>
        <taxon>Pleuronectoidei</taxon>
        <taxon>Pleuronectidae</taxon>
        <taxon>Pleuronectes</taxon>
    </lineage>
</organism>
<dbReference type="Proteomes" id="UP001153269">
    <property type="component" value="Unassembled WGS sequence"/>
</dbReference>
<name>A0A9N7Z705_PLEPL</name>
<reference evidence="1" key="1">
    <citation type="submission" date="2020-03" db="EMBL/GenBank/DDBJ databases">
        <authorList>
            <person name="Weist P."/>
        </authorList>
    </citation>
    <scope>NUCLEOTIDE SEQUENCE</scope>
</reference>
<protein>
    <submittedName>
        <fullName evidence="1">Uncharacterized protein</fullName>
    </submittedName>
</protein>
<keyword evidence="2" id="KW-1185">Reference proteome</keyword>
<sequence length="109" mass="11993">MPLFSNTSPPYFLEDGQEAENRGKVGLLESPSAKGCGGHTPTSLPTANLRKANQHLKAVRTCTHSSDCAMPRVTSQRKPRLRLKTLATSSDTIKWKKYDCSSYLSPVLE</sequence>
<comment type="caution">
    <text evidence="1">The sequence shown here is derived from an EMBL/GenBank/DDBJ whole genome shotgun (WGS) entry which is preliminary data.</text>
</comment>
<gene>
    <name evidence="1" type="ORF">PLEPLA_LOCUS45640</name>
</gene>
<accession>A0A9N7Z705</accession>
<dbReference type="AlphaFoldDB" id="A0A9N7Z705"/>
<evidence type="ECO:0000313" key="2">
    <source>
        <dbReference type="Proteomes" id="UP001153269"/>
    </source>
</evidence>
<evidence type="ECO:0000313" key="1">
    <source>
        <dbReference type="EMBL" id="CAB1457813.1"/>
    </source>
</evidence>